<protein>
    <submittedName>
        <fullName evidence="2">Uncharacterized protein</fullName>
    </submittedName>
</protein>
<dbReference type="AlphaFoldDB" id="A0AAV2E1L7"/>
<evidence type="ECO:0000313" key="3">
    <source>
        <dbReference type="Proteomes" id="UP001497516"/>
    </source>
</evidence>
<sequence length="220" mass="25227">MHSKLNGLRRFHSGILFKSEELIQDSSTGSRSGAETRSNMQNDMDGRMMTKRKTRSSSKLMVDWNDLVWKGRTRFSYLQFDKKGETKFTLPTLLKYTREEVNLAHYIFAKDLPQKEVLVETMMQSYTRKVLWSLCPKSNVDGDVITAMACQLSLEEVWRDVGDGRVVCYLPAELQEMVINYGMTSKKALECYGAKFLARAHTCRKVCLPMKDAMDGDAVH</sequence>
<reference evidence="2 3" key="1">
    <citation type="submission" date="2024-04" db="EMBL/GenBank/DDBJ databases">
        <authorList>
            <person name="Fracassetti M."/>
        </authorList>
    </citation>
    <scope>NUCLEOTIDE SEQUENCE [LARGE SCALE GENOMIC DNA]</scope>
</reference>
<organism evidence="2 3">
    <name type="scientific">Linum trigynum</name>
    <dbReference type="NCBI Taxonomy" id="586398"/>
    <lineage>
        <taxon>Eukaryota</taxon>
        <taxon>Viridiplantae</taxon>
        <taxon>Streptophyta</taxon>
        <taxon>Embryophyta</taxon>
        <taxon>Tracheophyta</taxon>
        <taxon>Spermatophyta</taxon>
        <taxon>Magnoliopsida</taxon>
        <taxon>eudicotyledons</taxon>
        <taxon>Gunneridae</taxon>
        <taxon>Pentapetalae</taxon>
        <taxon>rosids</taxon>
        <taxon>fabids</taxon>
        <taxon>Malpighiales</taxon>
        <taxon>Linaceae</taxon>
        <taxon>Linum</taxon>
    </lineage>
</organism>
<gene>
    <name evidence="2" type="ORF">LTRI10_LOCUS21207</name>
</gene>
<proteinExistence type="predicted"/>
<evidence type="ECO:0000256" key="1">
    <source>
        <dbReference type="SAM" id="MobiDB-lite"/>
    </source>
</evidence>
<dbReference type="EMBL" id="OZ034817">
    <property type="protein sequence ID" value="CAL1379704.1"/>
    <property type="molecule type" value="Genomic_DNA"/>
</dbReference>
<keyword evidence="3" id="KW-1185">Reference proteome</keyword>
<feature type="region of interest" description="Disordered" evidence="1">
    <location>
        <begin position="24"/>
        <end position="43"/>
    </location>
</feature>
<name>A0AAV2E1L7_9ROSI</name>
<dbReference type="Proteomes" id="UP001497516">
    <property type="component" value="Chromosome 4"/>
</dbReference>
<evidence type="ECO:0000313" key="2">
    <source>
        <dbReference type="EMBL" id="CAL1379704.1"/>
    </source>
</evidence>
<feature type="compositionally biased region" description="Polar residues" evidence="1">
    <location>
        <begin position="24"/>
        <end position="42"/>
    </location>
</feature>
<accession>A0AAV2E1L7</accession>